<evidence type="ECO:0000313" key="8">
    <source>
        <dbReference type="Proteomes" id="UP000319927"/>
    </source>
</evidence>
<comment type="similarity">
    <text evidence="5">Belongs to the adenylate kinase family.</text>
</comment>
<dbReference type="GO" id="GO:0004017">
    <property type="term" value="F:AMP kinase activity"/>
    <property type="evidence" value="ECO:0007669"/>
    <property type="project" value="UniProtKB-EC"/>
</dbReference>
<dbReference type="Gene3D" id="3.40.50.300">
    <property type="entry name" value="P-loop containing nucleotide triphosphate hydrolases"/>
    <property type="match status" value="1"/>
</dbReference>
<evidence type="ECO:0000256" key="3">
    <source>
        <dbReference type="ARBA" id="ARBA00022741"/>
    </source>
</evidence>
<keyword evidence="4 5" id="KW-0418">Kinase</keyword>
<dbReference type="GO" id="GO:0005524">
    <property type="term" value="F:ATP binding"/>
    <property type="evidence" value="ECO:0007669"/>
    <property type="project" value="UniProtKB-KW"/>
</dbReference>
<dbReference type="SUPFAM" id="SSF52540">
    <property type="entry name" value="P-loop containing nucleoside triphosphate hydrolases"/>
    <property type="match status" value="1"/>
</dbReference>
<dbReference type="PRINTS" id="PR00094">
    <property type="entry name" value="ADENYLTKNASE"/>
</dbReference>
<protein>
    <recommendedName>
        <fullName evidence="6">Adenylate kinase</fullName>
        <ecNumber evidence="6">2.7.4.3</ecNumber>
    </recommendedName>
</protein>
<dbReference type="EMBL" id="VIXA01000004">
    <property type="protein sequence ID" value="TWG11981.1"/>
    <property type="molecule type" value="Genomic_DNA"/>
</dbReference>
<dbReference type="CDD" id="cd01428">
    <property type="entry name" value="ADK"/>
    <property type="match status" value="1"/>
</dbReference>
<organism evidence="7 8">
    <name type="scientific">Micromonospora palomenae</name>
    <dbReference type="NCBI Taxonomy" id="1461247"/>
    <lineage>
        <taxon>Bacteria</taxon>
        <taxon>Bacillati</taxon>
        <taxon>Actinomycetota</taxon>
        <taxon>Actinomycetes</taxon>
        <taxon>Micromonosporales</taxon>
        <taxon>Micromonosporaceae</taxon>
        <taxon>Micromonospora</taxon>
    </lineage>
</organism>
<gene>
    <name evidence="7" type="ORF">FHX75_14312</name>
</gene>
<evidence type="ECO:0000256" key="5">
    <source>
        <dbReference type="RuleBase" id="RU003330"/>
    </source>
</evidence>
<dbReference type="InterPro" id="IPR000850">
    <property type="entry name" value="Adenylat/UMP-CMP_kin"/>
</dbReference>
<reference evidence="7 8" key="1">
    <citation type="submission" date="2019-06" db="EMBL/GenBank/DDBJ databases">
        <title>Sequencing the genomes of 1000 actinobacteria strains.</title>
        <authorList>
            <person name="Klenk H.-P."/>
        </authorList>
    </citation>
    <scope>NUCLEOTIDE SEQUENCE [LARGE SCALE GENOMIC DNA]</scope>
    <source>
        <strain evidence="7 8">DSM 102131</strain>
    </source>
</reference>
<evidence type="ECO:0000256" key="6">
    <source>
        <dbReference type="RuleBase" id="RU003331"/>
    </source>
</evidence>
<dbReference type="RefSeq" id="WP_170285458.1">
    <property type="nucleotide sequence ID" value="NZ_VIXA01000004.1"/>
</dbReference>
<dbReference type="InterPro" id="IPR027417">
    <property type="entry name" value="P-loop_NTPase"/>
</dbReference>
<keyword evidence="3 6" id="KW-0547">Nucleotide-binding</keyword>
<comment type="subunit">
    <text evidence="6">Monomer.</text>
</comment>
<evidence type="ECO:0000256" key="4">
    <source>
        <dbReference type="ARBA" id="ARBA00022777"/>
    </source>
</evidence>
<dbReference type="PANTHER" id="PTHR23359">
    <property type="entry name" value="NUCLEOTIDE KINASE"/>
    <property type="match status" value="1"/>
</dbReference>
<keyword evidence="2" id="KW-0545">Nucleotide biosynthesis</keyword>
<dbReference type="GO" id="GO:0005737">
    <property type="term" value="C:cytoplasm"/>
    <property type="evidence" value="ECO:0007669"/>
    <property type="project" value="UniProtKB-SubCell"/>
</dbReference>
<accession>A0A561VK38</accession>
<sequence length="195" mass="21322">MPNVALIAGPVVDLASAAAALAGAIGLQVVSAGNVFREHVQHQTPLGKEANRNMQAGHLVPDELMVRAIADALANVDGGWVLYNFPRKVRQAELLAQSGHVPDAVIELVLTEDQLRLAVQGRVERQIALAPQQPERRQELLLMYSHTQENYQELVEPLRAYYRTHGLLRTVSGFGGFEDVAARLIPIASDGQRRP</sequence>
<keyword evidence="1 5" id="KW-0808">Transferase</keyword>
<dbReference type="Proteomes" id="UP000319927">
    <property type="component" value="Unassembled WGS sequence"/>
</dbReference>
<keyword evidence="8" id="KW-1185">Reference proteome</keyword>
<evidence type="ECO:0000313" key="7">
    <source>
        <dbReference type="EMBL" id="TWG11981.1"/>
    </source>
</evidence>
<evidence type="ECO:0000256" key="2">
    <source>
        <dbReference type="ARBA" id="ARBA00022727"/>
    </source>
</evidence>
<name>A0A561VK38_9ACTN</name>
<proteinExistence type="inferred from homology"/>
<comment type="subcellular location">
    <subcellularLocation>
        <location evidence="6">Cytoplasm</location>
    </subcellularLocation>
</comment>
<dbReference type="AlphaFoldDB" id="A0A561VK38"/>
<comment type="catalytic activity">
    <reaction evidence="6">
        <text>AMP + ATP = 2 ADP</text>
        <dbReference type="Rhea" id="RHEA:12973"/>
        <dbReference type="ChEBI" id="CHEBI:30616"/>
        <dbReference type="ChEBI" id="CHEBI:456215"/>
        <dbReference type="ChEBI" id="CHEBI:456216"/>
        <dbReference type="EC" id="2.7.4.3"/>
    </reaction>
</comment>
<dbReference type="EC" id="2.7.4.3" evidence="6"/>
<dbReference type="Pfam" id="PF00406">
    <property type="entry name" value="ADK"/>
    <property type="match status" value="1"/>
</dbReference>
<keyword evidence="6" id="KW-0067">ATP-binding</keyword>
<evidence type="ECO:0000256" key="1">
    <source>
        <dbReference type="ARBA" id="ARBA00022679"/>
    </source>
</evidence>
<comment type="caution">
    <text evidence="7">The sequence shown here is derived from an EMBL/GenBank/DDBJ whole genome shotgun (WGS) entry which is preliminary data.</text>
</comment>